<dbReference type="InterPro" id="IPR015797">
    <property type="entry name" value="NUDIX_hydrolase-like_dom_sf"/>
</dbReference>
<keyword evidence="5" id="KW-0460">Magnesium</keyword>
<dbReference type="InterPro" id="IPR000086">
    <property type="entry name" value="NUDIX_hydrolase_dom"/>
</dbReference>
<dbReference type="KEGG" id="ahg:AHOG_07015"/>
<keyword evidence="3" id="KW-0479">Metal-binding</keyword>
<comment type="similarity">
    <text evidence="2">Belongs to the Nudix hydrolase family.</text>
</comment>
<name>A0A221W0H4_9PSEU</name>
<dbReference type="CDD" id="cd04690">
    <property type="entry name" value="NUDIX_Hydrolase"/>
    <property type="match status" value="1"/>
</dbReference>
<keyword evidence="7" id="KW-1185">Reference proteome</keyword>
<dbReference type="Pfam" id="PF00293">
    <property type="entry name" value="NUDIX"/>
    <property type="match status" value="1"/>
</dbReference>
<dbReference type="GO" id="GO:0005737">
    <property type="term" value="C:cytoplasm"/>
    <property type="evidence" value="ECO:0007669"/>
    <property type="project" value="TreeGrafter"/>
</dbReference>
<accession>A0A221W0H4</accession>
<dbReference type="PROSITE" id="PS51462">
    <property type="entry name" value="NUDIX"/>
    <property type="match status" value="1"/>
</dbReference>
<evidence type="ECO:0000256" key="4">
    <source>
        <dbReference type="ARBA" id="ARBA00022801"/>
    </source>
</evidence>
<dbReference type="OrthoDB" id="67499at2"/>
<protein>
    <submittedName>
        <fullName evidence="6">Uncharacterized protein</fullName>
    </submittedName>
</protein>
<evidence type="ECO:0000256" key="2">
    <source>
        <dbReference type="ARBA" id="ARBA00005582"/>
    </source>
</evidence>
<dbReference type="EMBL" id="CP022521">
    <property type="protein sequence ID" value="ASO19051.1"/>
    <property type="molecule type" value="Genomic_DNA"/>
</dbReference>
<gene>
    <name evidence="6" type="ORF">AHOG_07015</name>
</gene>
<dbReference type="Gene3D" id="3.90.79.10">
    <property type="entry name" value="Nucleoside Triphosphate Pyrophosphohydrolase"/>
    <property type="match status" value="1"/>
</dbReference>
<organism evidence="6 7">
    <name type="scientific">Actinoalloteichus hoggarensis</name>
    <dbReference type="NCBI Taxonomy" id="1470176"/>
    <lineage>
        <taxon>Bacteria</taxon>
        <taxon>Bacillati</taxon>
        <taxon>Actinomycetota</taxon>
        <taxon>Actinomycetes</taxon>
        <taxon>Pseudonocardiales</taxon>
        <taxon>Pseudonocardiaceae</taxon>
        <taxon>Actinoalloteichus</taxon>
    </lineage>
</organism>
<dbReference type="SUPFAM" id="SSF55811">
    <property type="entry name" value="Nudix"/>
    <property type="match status" value="1"/>
</dbReference>
<evidence type="ECO:0000256" key="3">
    <source>
        <dbReference type="ARBA" id="ARBA00022723"/>
    </source>
</evidence>
<evidence type="ECO:0000256" key="1">
    <source>
        <dbReference type="ARBA" id="ARBA00001946"/>
    </source>
</evidence>
<dbReference type="PANTHER" id="PTHR43758">
    <property type="entry name" value="7,8-DIHYDRO-8-OXOGUANINE TRIPHOSPHATASE"/>
    <property type="match status" value="1"/>
</dbReference>
<evidence type="ECO:0000313" key="6">
    <source>
        <dbReference type="EMBL" id="ASO19051.1"/>
    </source>
</evidence>
<reference evidence="6 7" key="1">
    <citation type="submission" date="2017-07" db="EMBL/GenBank/DDBJ databases">
        <title>Complete genome sequence of Actinoalloteichus hoggarensis DSM 45943, type strain of Actinoalloteichus hoggarensis.</title>
        <authorList>
            <person name="Ruckert C."/>
            <person name="Nouioui I."/>
            <person name="Willmese J."/>
            <person name="van Wezel G."/>
            <person name="Klenk H.-P."/>
            <person name="Kalinowski J."/>
            <person name="Zotchev S.B."/>
        </authorList>
    </citation>
    <scope>NUCLEOTIDE SEQUENCE [LARGE SCALE GENOMIC DNA]</scope>
    <source>
        <strain evidence="6 7">DSM 45943</strain>
    </source>
</reference>
<keyword evidence="4" id="KW-0378">Hydrolase</keyword>
<comment type="cofactor">
    <cofactor evidence="1">
        <name>Mg(2+)</name>
        <dbReference type="ChEBI" id="CHEBI:18420"/>
    </cofactor>
</comment>
<dbReference type="GO" id="GO:0008413">
    <property type="term" value="F:8-oxo-7,8-dihydroguanosine triphosphate pyrophosphatase activity"/>
    <property type="evidence" value="ECO:0007669"/>
    <property type="project" value="TreeGrafter"/>
</dbReference>
<sequence>MIVDKVAWIRLEDRRVLSARTRGRDVFYFPGGKREAGESDLQTLVREIREELAVDVVPDTARHLGTFEAQAHGRPAGDLVRLTCYTAEVVGTPTASAEIEEIAMLSYADRERVSAVDKIVFDRLHEQDLLA</sequence>
<evidence type="ECO:0000313" key="7">
    <source>
        <dbReference type="Proteomes" id="UP000204221"/>
    </source>
</evidence>
<dbReference type="PANTHER" id="PTHR43758:SF2">
    <property type="entry name" value="OXIDIZED PURINE NUCLEOSIDE TRIPHOSPHATE HYDROLASE"/>
    <property type="match status" value="1"/>
</dbReference>
<evidence type="ECO:0000256" key="5">
    <source>
        <dbReference type="ARBA" id="ARBA00022842"/>
    </source>
</evidence>
<dbReference type="GO" id="GO:0046872">
    <property type="term" value="F:metal ion binding"/>
    <property type="evidence" value="ECO:0007669"/>
    <property type="project" value="UniProtKB-KW"/>
</dbReference>
<dbReference type="AlphaFoldDB" id="A0A221W0H4"/>
<dbReference type="GO" id="GO:0042262">
    <property type="term" value="P:DNA protection"/>
    <property type="evidence" value="ECO:0007669"/>
    <property type="project" value="TreeGrafter"/>
</dbReference>
<proteinExistence type="inferred from homology"/>
<dbReference type="Proteomes" id="UP000204221">
    <property type="component" value="Chromosome"/>
</dbReference>